<reference evidence="2" key="1">
    <citation type="submission" date="2012-11" db="EMBL/GenBank/DDBJ databases">
        <authorList>
            <person name="Lucero-Rivera Y.E."/>
            <person name="Tovar-Ramirez D."/>
        </authorList>
    </citation>
    <scope>NUCLEOTIDE SEQUENCE [LARGE SCALE GENOMIC DNA]</scope>
    <source>
        <strain evidence="2">Araruama</strain>
    </source>
</reference>
<dbReference type="SUPFAM" id="SSF52266">
    <property type="entry name" value="SGNH hydrolase"/>
    <property type="match status" value="1"/>
</dbReference>
<dbReference type="Proteomes" id="UP000189670">
    <property type="component" value="Unassembled WGS sequence"/>
</dbReference>
<organism evidence="1 2">
    <name type="scientific">Candidatus Magnetoglobus multicellularis str. Araruama</name>
    <dbReference type="NCBI Taxonomy" id="890399"/>
    <lineage>
        <taxon>Bacteria</taxon>
        <taxon>Pseudomonadati</taxon>
        <taxon>Thermodesulfobacteriota</taxon>
        <taxon>Desulfobacteria</taxon>
        <taxon>Desulfobacterales</taxon>
        <taxon>Desulfobacteraceae</taxon>
        <taxon>Candidatus Magnetoglobus</taxon>
    </lineage>
</organism>
<dbReference type="InterPro" id="IPR018247">
    <property type="entry name" value="EF_Hand_1_Ca_BS"/>
</dbReference>
<comment type="caution">
    <text evidence="1">The sequence shown here is derived from an EMBL/GenBank/DDBJ whole genome shotgun (WGS) entry which is preliminary data.</text>
</comment>
<sequence>MCVVIFSPYIPLASGNIWDVDNNNRLNLRDILYGLQLLSGMHEMPEKKQVVLINLGDSLTNGAQSGVTNVHEATQRNGFAELLADQFNQVADTTWTNPYITLTETGGIRKNPNVIPYNLSVTMATVKDVLTQKTNADNPLFTELLKPIPDQKGDDVTQLEAALYVASLHPDKEKIFTVWIGSNDVLWAVIDEFGTKITQDNINAVLNDTEAGHDLNSIKNNLLEIVNTLKAVENSYIFIGTLPYISEPSFFFSKNDIKHLAQFSDVSIPNLPEGSSLGFGPFIQLAASGVLSKLATNEYLENAINEIIATDGNILSPNEKQIVDQRIDDINAYIKSLASPGQVTIVDTFEIFQAMYKDELTVDDHQLKRIFGGGLFSLDAFHPGNTGHAFIANTFIEAINQALQLNIPLVNISEVFHLDPYQDKDNDGFIMGPPADFIDPSIVALGLTDCDDSDPNVIAPFVSGTPCRQKK</sequence>
<gene>
    <name evidence="1" type="ORF">OMM_06530</name>
</gene>
<evidence type="ECO:0000313" key="2">
    <source>
        <dbReference type="Proteomes" id="UP000189670"/>
    </source>
</evidence>
<accession>A0A1V1PGU4</accession>
<evidence type="ECO:0000313" key="1">
    <source>
        <dbReference type="EMBL" id="ETR74087.1"/>
    </source>
</evidence>
<evidence type="ECO:0008006" key="3">
    <source>
        <dbReference type="Google" id="ProtNLM"/>
    </source>
</evidence>
<dbReference type="AlphaFoldDB" id="A0A1V1PGU4"/>
<proteinExistence type="predicted"/>
<dbReference type="Pfam" id="PF00657">
    <property type="entry name" value="Lipase_GDSL"/>
    <property type="match status" value="1"/>
</dbReference>
<dbReference type="InterPro" id="IPR036514">
    <property type="entry name" value="SGNH_hydro_sf"/>
</dbReference>
<dbReference type="GO" id="GO:0016788">
    <property type="term" value="F:hydrolase activity, acting on ester bonds"/>
    <property type="evidence" value="ECO:0007669"/>
    <property type="project" value="InterPro"/>
</dbReference>
<dbReference type="Gene3D" id="3.40.50.1110">
    <property type="entry name" value="SGNH hydrolase"/>
    <property type="match status" value="1"/>
</dbReference>
<dbReference type="PROSITE" id="PS00018">
    <property type="entry name" value="EF_HAND_1"/>
    <property type="match status" value="1"/>
</dbReference>
<dbReference type="EMBL" id="ATBP01000021">
    <property type="protein sequence ID" value="ETR74087.1"/>
    <property type="molecule type" value="Genomic_DNA"/>
</dbReference>
<name>A0A1V1PGU4_9BACT</name>
<protein>
    <recommendedName>
        <fullName evidence="3">SGNH hydrolase-type esterase domain-containing protein</fullName>
    </recommendedName>
</protein>
<dbReference type="InterPro" id="IPR001087">
    <property type="entry name" value="GDSL"/>
</dbReference>